<dbReference type="STRING" id="215250.A0A316YPI2"/>
<name>A0A316YPI2_9BASI</name>
<proteinExistence type="predicted"/>
<dbReference type="InParanoid" id="A0A316YPI2"/>
<dbReference type="GeneID" id="37040736"/>
<dbReference type="AlphaFoldDB" id="A0A316YPI2"/>
<accession>A0A316YPI2</accession>
<sequence length="125" mass="13651">MAPSVNVLGKQLQPCSTSPLTGFFRDSYCNTSPADTGSHTVAAVVSDDWLRFSAERGNDLRPILSGGCKWCLCASRWKESFDAWKRGEISKEAVPRVMLESTHQQALGKINLDDLKAFSADVSGK</sequence>
<dbReference type="Pfam" id="PF09996">
    <property type="entry name" value="DUF2237"/>
    <property type="match status" value="1"/>
</dbReference>
<evidence type="ECO:0000313" key="2">
    <source>
        <dbReference type="Proteomes" id="UP000245768"/>
    </source>
</evidence>
<dbReference type="RefSeq" id="XP_025377766.1">
    <property type="nucleotide sequence ID" value="XM_025518820.1"/>
</dbReference>
<dbReference type="PANTHER" id="PTHR37466">
    <property type="entry name" value="SLR1628 PROTEIN"/>
    <property type="match status" value="1"/>
</dbReference>
<dbReference type="PANTHER" id="PTHR37466:SF1">
    <property type="entry name" value="SLR1628 PROTEIN"/>
    <property type="match status" value="1"/>
</dbReference>
<keyword evidence="2" id="KW-1185">Reference proteome</keyword>
<dbReference type="Proteomes" id="UP000245768">
    <property type="component" value="Unassembled WGS sequence"/>
</dbReference>
<reference evidence="1 2" key="1">
    <citation type="journal article" date="2018" name="Mol. Biol. Evol.">
        <title>Broad Genomic Sampling Reveals a Smut Pathogenic Ancestry of the Fungal Clade Ustilaginomycotina.</title>
        <authorList>
            <person name="Kijpornyongpan T."/>
            <person name="Mondo S.J."/>
            <person name="Barry K."/>
            <person name="Sandor L."/>
            <person name="Lee J."/>
            <person name="Lipzen A."/>
            <person name="Pangilinan J."/>
            <person name="LaButti K."/>
            <person name="Hainaut M."/>
            <person name="Henrissat B."/>
            <person name="Grigoriev I.V."/>
            <person name="Spatafora J.W."/>
            <person name="Aime M.C."/>
        </authorList>
    </citation>
    <scope>NUCLEOTIDE SEQUENCE [LARGE SCALE GENOMIC DNA]</scope>
    <source>
        <strain evidence="1 2">MCA 4198</strain>
    </source>
</reference>
<dbReference type="InterPro" id="IPR018714">
    <property type="entry name" value="DUF2237"/>
</dbReference>
<organism evidence="1 2">
    <name type="scientific">Acaromyces ingoldii</name>
    <dbReference type="NCBI Taxonomy" id="215250"/>
    <lineage>
        <taxon>Eukaryota</taxon>
        <taxon>Fungi</taxon>
        <taxon>Dikarya</taxon>
        <taxon>Basidiomycota</taxon>
        <taxon>Ustilaginomycotina</taxon>
        <taxon>Exobasidiomycetes</taxon>
        <taxon>Exobasidiales</taxon>
        <taxon>Cryptobasidiaceae</taxon>
        <taxon>Acaromyces</taxon>
    </lineage>
</organism>
<dbReference type="Gene3D" id="3.30.56.110">
    <property type="entry name" value="Protein of unknown function DUF2237"/>
    <property type="match status" value="1"/>
</dbReference>
<dbReference type="OrthoDB" id="1517790at2759"/>
<evidence type="ECO:0000313" key="1">
    <source>
        <dbReference type="EMBL" id="PWN90568.1"/>
    </source>
</evidence>
<gene>
    <name evidence="1" type="ORF">FA10DRAFT_230464</name>
</gene>
<protein>
    <submittedName>
        <fullName evidence="1">Uncharacterized protein</fullName>
    </submittedName>
</protein>
<dbReference type="EMBL" id="KZ819636">
    <property type="protein sequence ID" value="PWN90568.1"/>
    <property type="molecule type" value="Genomic_DNA"/>
</dbReference>